<evidence type="ECO:0000256" key="1">
    <source>
        <dbReference type="ARBA" id="ARBA00023002"/>
    </source>
</evidence>
<name>X1CK96_9ZZZZ</name>
<keyword evidence="1" id="KW-0560">Oxidoreductase</keyword>
<dbReference type="InterPro" id="IPR023210">
    <property type="entry name" value="NADP_OxRdtase_dom"/>
</dbReference>
<dbReference type="Pfam" id="PF00248">
    <property type="entry name" value="Aldo_ket_red"/>
    <property type="match status" value="1"/>
</dbReference>
<feature type="non-terminal residue" evidence="3">
    <location>
        <position position="223"/>
    </location>
</feature>
<comment type="caution">
    <text evidence="3">The sequence shown here is derived from an EMBL/GenBank/DDBJ whole genome shotgun (WGS) entry which is preliminary data.</text>
</comment>
<proteinExistence type="predicted"/>
<evidence type="ECO:0000259" key="2">
    <source>
        <dbReference type="Pfam" id="PF00248"/>
    </source>
</evidence>
<gene>
    <name evidence="3" type="ORF">S01H4_40705</name>
</gene>
<feature type="domain" description="NADP-dependent oxidoreductase" evidence="2">
    <location>
        <begin position="16"/>
        <end position="222"/>
    </location>
</feature>
<dbReference type="PANTHER" id="PTHR43364">
    <property type="entry name" value="NADH-SPECIFIC METHYLGLYOXAL REDUCTASE-RELATED"/>
    <property type="match status" value="1"/>
</dbReference>
<dbReference type="InterPro" id="IPR036812">
    <property type="entry name" value="NAD(P)_OxRdtase_dom_sf"/>
</dbReference>
<dbReference type="GO" id="GO:0016491">
    <property type="term" value="F:oxidoreductase activity"/>
    <property type="evidence" value="ECO:0007669"/>
    <property type="project" value="UniProtKB-KW"/>
</dbReference>
<reference evidence="3" key="1">
    <citation type="journal article" date="2014" name="Front. Microbiol.">
        <title>High frequency of phylogenetically diverse reductive dehalogenase-homologous genes in deep subseafloor sedimentary metagenomes.</title>
        <authorList>
            <person name="Kawai M."/>
            <person name="Futagami T."/>
            <person name="Toyoda A."/>
            <person name="Takaki Y."/>
            <person name="Nishi S."/>
            <person name="Hori S."/>
            <person name="Arai W."/>
            <person name="Tsubouchi T."/>
            <person name="Morono Y."/>
            <person name="Uchiyama I."/>
            <person name="Ito T."/>
            <person name="Fujiyama A."/>
            <person name="Inagaki F."/>
            <person name="Takami H."/>
        </authorList>
    </citation>
    <scope>NUCLEOTIDE SEQUENCE</scope>
    <source>
        <strain evidence="3">Expedition CK06-06</strain>
    </source>
</reference>
<dbReference type="EMBL" id="BART01022200">
    <property type="protein sequence ID" value="GAG93442.1"/>
    <property type="molecule type" value="Genomic_DNA"/>
</dbReference>
<sequence length="223" mass="24507">MQTRSLGNSSLQLTTVGIGTWAIGGGDWKFGWGPQDESEAISAIHQGILDSGINWIDTAAVYGDGRSEEIVGKALSTLPADQRPLVATKCSRVVQADGNITGVLKRESIINECEASLRRLDLDVIDLYQLHWPDPEADIEEAWQTLVELKEQGKVREIGVSNHSPAQLERLRPFHAVASLQPPYSMITRQIEAQTLPYCKQHQIGIICYSPMGKGLLTGAFDR</sequence>
<dbReference type="AlphaFoldDB" id="X1CK96"/>
<organism evidence="3">
    <name type="scientific">marine sediment metagenome</name>
    <dbReference type="NCBI Taxonomy" id="412755"/>
    <lineage>
        <taxon>unclassified sequences</taxon>
        <taxon>metagenomes</taxon>
        <taxon>ecological metagenomes</taxon>
    </lineage>
</organism>
<protein>
    <recommendedName>
        <fullName evidence="2">NADP-dependent oxidoreductase domain-containing protein</fullName>
    </recommendedName>
</protein>
<dbReference type="GO" id="GO:0005829">
    <property type="term" value="C:cytosol"/>
    <property type="evidence" value="ECO:0007669"/>
    <property type="project" value="TreeGrafter"/>
</dbReference>
<dbReference type="Gene3D" id="3.20.20.100">
    <property type="entry name" value="NADP-dependent oxidoreductase domain"/>
    <property type="match status" value="1"/>
</dbReference>
<accession>X1CK96</accession>
<dbReference type="PANTHER" id="PTHR43364:SF4">
    <property type="entry name" value="NAD(P)-LINKED OXIDOREDUCTASE SUPERFAMILY PROTEIN"/>
    <property type="match status" value="1"/>
</dbReference>
<dbReference type="InterPro" id="IPR050523">
    <property type="entry name" value="AKR_Detox_Biosynth"/>
</dbReference>
<dbReference type="SUPFAM" id="SSF51430">
    <property type="entry name" value="NAD(P)-linked oxidoreductase"/>
    <property type="match status" value="1"/>
</dbReference>
<evidence type="ECO:0000313" key="3">
    <source>
        <dbReference type="EMBL" id="GAG93442.1"/>
    </source>
</evidence>